<organism evidence="3 4">
    <name type="scientific">Tectimicrobiota bacterium</name>
    <dbReference type="NCBI Taxonomy" id="2528274"/>
    <lineage>
        <taxon>Bacteria</taxon>
        <taxon>Pseudomonadati</taxon>
        <taxon>Nitrospinota/Tectimicrobiota group</taxon>
        <taxon>Candidatus Tectimicrobiota</taxon>
    </lineage>
</organism>
<keyword evidence="2" id="KW-0560">Oxidoreductase</keyword>
<evidence type="ECO:0000256" key="2">
    <source>
        <dbReference type="ARBA" id="ARBA00023002"/>
    </source>
</evidence>
<comment type="caution">
    <text evidence="3">The sequence shown here is derived from an EMBL/GenBank/DDBJ whole genome shotgun (WGS) entry which is preliminary data.</text>
</comment>
<comment type="similarity">
    <text evidence="1">Belongs to the short-chain dehydrogenases/reductases (SDR) family.</text>
</comment>
<gene>
    <name evidence="3" type="ORF">HYZ11_18380</name>
</gene>
<reference evidence="3" key="1">
    <citation type="submission" date="2020-07" db="EMBL/GenBank/DDBJ databases">
        <title>Huge and variable diversity of episymbiotic CPR bacteria and DPANN archaea in groundwater ecosystems.</title>
        <authorList>
            <person name="He C.Y."/>
            <person name="Keren R."/>
            <person name="Whittaker M."/>
            <person name="Farag I.F."/>
            <person name="Doudna J."/>
            <person name="Cate J.H.D."/>
            <person name="Banfield J.F."/>
        </authorList>
    </citation>
    <scope>NUCLEOTIDE SEQUENCE</scope>
    <source>
        <strain evidence="3">NC_groundwater_763_Ag_S-0.2um_68_21</strain>
    </source>
</reference>
<dbReference type="SUPFAM" id="SSF51735">
    <property type="entry name" value="NAD(P)-binding Rossmann-fold domains"/>
    <property type="match status" value="1"/>
</dbReference>
<dbReference type="Pfam" id="PF13561">
    <property type="entry name" value="adh_short_C2"/>
    <property type="match status" value="1"/>
</dbReference>
<dbReference type="PRINTS" id="PR00080">
    <property type="entry name" value="SDRFAMILY"/>
</dbReference>
<dbReference type="PANTHER" id="PTHR42760">
    <property type="entry name" value="SHORT-CHAIN DEHYDROGENASES/REDUCTASES FAMILY MEMBER"/>
    <property type="match status" value="1"/>
</dbReference>
<dbReference type="EMBL" id="JACPUR010000041">
    <property type="protein sequence ID" value="MBI3129580.1"/>
    <property type="molecule type" value="Genomic_DNA"/>
</dbReference>
<sequence>MNRFEGRTVIVTGAGDGIGRATCLRLASEGARVVCMDISASREETASLATGKGAVSGGRGAAAHLDVTDPEGVKRAMREAIAAFGPVDGLVNCVGGGLPLKALEIDEAAFERMFDLNVKSVYRCCWALLPHMMERRSGRIVNFSSVAGRSASVLQGPHYSSSKAAVIGLTRHLAREFGPHNINVNAVAPGVILSPRIAAQMSTDQRQRAEAATPLRRLGVPDDVAGVVAFLLSDDARHVTGVTIDVNGGFFLG</sequence>
<dbReference type="InterPro" id="IPR002347">
    <property type="entry name" value="SDR_fam"/>
</dbReference>
<dbReference type="FunFam" id="3.40.50.720:FF:000084">
    <property type="entry name" value="Short-chain dehydrogenase reductase"/>
    <property type="match status" value="1"/>
</dbReference>
<evidence type="ECO:0000313" key="4">
    <source>
        <dbReference type="Proteomes" id="UP000782312"/>
    </source>
</evidence>
<accession>A0A932MPC0</accession>
<dbReference type="PROSITE" id="PS00061">
    <property type="entry name" value="ADH_SHORT"/>
    <property type="match status" value="1"/>
</dbReference>
<name>A0A932MPC0_UNCTE</name>
<dbReference type="PRINTS" id="PR00081">
    <property type="entry name" value="GDHRDH"/>
</dbReference>
<protein>
    <submittedName>
        <fullName evidence="3">SDR family oxidoreductase</fullName>
    </submittedName>
</protein>
<evidence type="ECO:0000256" key="1">
    <source>
        <dbReference type="ARBA" id="ARBA00006484"/>
    </source>
</evidence>
<dbReference type="CDD" id="cd05233">
    <property type="entry name" value="SDR_c"/>
    <property type="match status" value="1"/>
</dbReference>
<dbReference type="InterPro" id="IPR020904">
    <property type="entry name" value="Sc_DH/Rdtase_CS"/>
</dbReference>
<dbReference type="AlphaFoldDB" id="A0A932MPC0"/>
<dbReference type="NCBIfam" id="NF005559">
    <property type="entry name" value="PRK07231.1"/>
    <property type="match status" value="1"/>
</dbReference>
<proteinExistence type="inferred from homology"/>
<dbReference type="GO" id="GO:0016616">
    <property type="term" value="F:oxidoreductase activity, acting on the CH-OH group of donors, NAD or NADP as acceptor"/>
    <property type="evidence" value="ECO:0007669"/>
    <property type="project" value="TreeGrafter"/>
</dbReference>
<dbReference type="Gene3D" id="3.40.50.720">
    <property type="entry name" value="NAD(P)-binding Rossmann-like Domain"/>
    <property type="match status" value="1"/>
</dbReference>
<dbReference type="PANTHER" id="PTHR42760:SF133">
    <property type="entry name" value="3-OXOACYL-[ACYL-CARRIER-PROTEIN] REDUCTASE"/>
    <property type="match status" value="1"/>
</dbReference>
<dbReference type="InterPro" id="IPR036291">
    <property type="entry name" value="NAD(P)-bd_dom_sf"/>
</dbReference>
<evidence type="ECO:0000313" key="3">
    <source>
        <dbReference type="EMBL" id="MBI3129580.1"/>
    </source>
</evidence>
<dbReference type="Proteomes" id="UP000782312">
    <property type="component" value="Unassembled WGS sequence"/>
</dbReference>